<evidence type="ECO:0000313" key="2">
    <source>
        <dbReference type="Proteomes" id="UP000823485"/>
    </source>
</evidence>
<dbReference type="RefSeq" id="WP_205180241.1">
    <property type="nucleotide sequence ID" value="NZ_JAFBFH010000041.1"/>
</dbReference>
<gene>
    <name evidence="1" type="ORF">JOC94_004242</name>
</gene>
<evidence type="ECO:0000313" key="1">
    <source>
        <dbReference type="EMBL" id="MBM7717217.1"/>
    </source>
</evidence>
<organism evidence="1 2">
    <name type="scientific">Siminovitchia thermophila</name>
    <dbReference type="NCBI Taxonomy" id="1245522"/>
    <lineage>
        <taxon>Bacteria</taxon>
        <taxon>Bacillati</taxon>
        <taxon>Bacillota</taxon>
        <taxon>Bacilli</taxon>
        <taxon>Bacillales</taxon>
        <taxon>Bacillaceae</taxon>
        <taxon>Siminovitchia</taxon>
    </lineage>
</organism>
<dbReference type="EMBL" id="JAFBFH010000041">
    <property type="protein sequence ID" value="MBM7717217.1"/>
    <property type="molecule type" value="Genomic_DNA"/>
</dbReference>
<comment type="caution">
    <text evidence="1">The sequence shown here is derived from an EMBL/GenBank/DDBJ whole genome shotgun (WGS) entry which is preliminary data.</text>
</comment>
<accession>A0ABS2RC29</accession>
<protein>
    <submittedName>
        <fullName evidence="1">Uncharacterized protein</fullName>
    </submittedName>
</protein>
<sequence>MAILTRGTCVGVLYRANQGASCNTSGYCVHNGRLVGGVLSIDNNTIRVSRTVNNANLQQYRGIILSHLAINANNPSGRPRQQYLYFTTNQLRKVLRTPYYGSCQTATRDNVRDIIYPGECVGIMYYDVNANRYNVHLGRYLYWVGQRRHCILDERPQSTNRQFLRAIWYSHWILDPANPANIIPTPTSRSHAMGERRIFVYKLRIPANGQSIRIQRVPGSRQRPRRIIYQ</sequence>
<name>A0ABS2RC29_9BACI</name>
<proteinExistence type="predicted"/>
<reference evidence="1 2" key="1">
    <citation type="submission" date="2021-01" db="EMBL/GenBank/DDBJ databases">
        <title>Genomic Encyclopedia of Type Strains, Phase IV (KMG-IV): sequencing the most valuable type-strain genomes for metagenomic binning, comparative biology and taxonomic classification.</title>
        <authorList>
            <person name="Goeker M."/>
        </authorList>
    </citation>
    <scope>NUCLEOTIDE SEQUENCE [LARGE SCALE GENOMIC DNA]</scope>
    <source>
        <strain evidence="1 2">DSM 105453</strain>
    </source>
</reference>
<dbReference type="Proteomes" id="UP000823485">
    <property type="component" value="Unassembled WGS sequence"/>
</dbReference>
<keyword evidence="2" id="KW-1185">Reference proteome</keyword>